<evidence type="ECO:0000256" key="5">
    <source>
        <dbReference type="ARBA" id="ARBA00022598"/>
    </source>
</evidence>
<dbReference type="GO" id="GO:0006420">
    <property type="term" value="P:arginyl-tRNA aminoacylation"/>
    <property type="evidence" value="ECO:0007669"/>
    <property type="project" value="InterPro"/>
</dbReference>
<dbReference type="GO" id="GO:0005524">
    <property type="term" value="F:ATP binding"/>
    <property type="evidence" value="ECO:0007669"/>
    <property type="project" value="UniProtKB-UniRule"/>
</dbReference>
<keyword evidence="8 11" id="KW-0648">Protein biosynthesis</keyword>
<dbReference type="HAMAP" id="MF_00255">
    <property type="entry name" value="Gly_tRNA_synth_beta"/>
    <property type="match status" value="1"/>
</dbReference>
<dbReference type="PATRIC" id="fig|1769779.3.peg.934"/>
<evidence type="ECO:0000256" key="4">
    <source>
        <dbReference type="ARBA" id="ARBA00022490"/>
    </source>
</evidence>
<dbReference type="EC" id="6.1.1.14" evidence="11"/>
<evidence type="ECO:0000313" key="14">
    <source>
        <dbReference type="Proteomes" id="UP000095672"/>
    </source>
</evidence>
<dbReference type="Pfam" id="PF05746">
    <property type="entry name" value="DALR_1"/>
    <property type="match status" value="1"/>
</dbReference>
<comment type="subcellular location">
    <subcellularLocation>
        <location evidence="1 11">Cytoplasm</location>
    </subcellularLocation>
</comment>
<evidence type="ECO:0000256" key="2">
    <source>
        <dbReference type="ARBA" id="ARBA00008226"/>
    </source>
</evidence>
<dbReference type="GO" id="GO:0004814">
    <property type="term" value="F:arginine-tRNA ligase activity"/>
    <property type="evidence" value="ECO:0007669"/>
    <property type="project" value="InterPro"/>
</dbReference>
<evidence type="ECO:0000256" key="10">
    <source>
        <dbReference type="ARBA" id="ARBA00047937"/>
    </source>
</evidence>
<dbReference type="PANTHER" id="PTHR30075">
    <property type="entry name" value="GLYCYL-TRNA SYNTHETASE"/>
    <property type="match status" value="1"/>
</dbReference>
<keyword evidence="6 11" id="KW-0547">Nucleotide-binding</keyword>
<evidence type="ECO:0000313" key="13">
    <source>
        <dbReference type="EMBL" id="AOS96383.1"/>
    </source>
</evidence>
<name>A0A1C9W5H1_9GAMM</name>
<organism evidence="13 14">
    <name type="scientific">Microbulbifer aggregans</name>
    <dbReference type="NCBI Taxonomy" id="1769779"/>
    <lineage>
        <taxon>Bacteria</taxon>
        <taxon>Pseudomonadati</taxon>
        <taxon>Pseudomonadota</taxon>
        <taxon>Gammaproteobacteria</taxon>
        <taxon>Cellvibrionales</taxon>
        <taxon>Microbulbiferaceae</taxon>
        <taxon>Microbulbifer</taxon>
    </lineage>
</organism>
<keyword evidence="4 11" id="KW-0963">Cytoplasm</keyword>
<evidence type="ECO:0000256" key="9">
    <source>
        <dbReference type="ARBA" id="ARBA00023146"/>
    </source>
</evidence>
<dbReference type="EMBL" id="CP014143">
    <property type="protein sequence ID" value="AOS96383.1"/>
    <property type="molecule type" value="Genomic_DNA"/>
</dbReference>
<dbReference type="AlphaFoldDB" id="A0A1C9W5H1"/>
<comment type="subunit">
    <text evidence="3 11">Tetramer of two alpha and two beta subunits.</text>
</comment>
<dbReference type="OrthoDB" id="9775440at2"/>
<keyword evidence="14" id="KW-1185">Reference proteome</keyword>
<dbReference type="InterPro" id="IPR006194">
    <property type="entry name" value="Gly-tRNA-synth_heterodimer"/>
</dbReference>
<evidence type="ECO:0000256" key="6">
    <source>
        <dbReference type="ARBA" id="ARBA00022741"/>
    </source>
</evidence>
<dbReference type="RefSeq" id="WP_069946526.1">
    <property type="nucleotide sequence ID" value="NZ_CP014143.1"/>
</dbReference>
<keyword evidence="9 11" id="KW-0030">Aminoacyl-tRNA synthetase</keyword>
<dbReference type="GO" id="GO:0005829">
    <property type="term" value="C:cytosol"/>
    <property type="evidence" value="ECO:0007669"/>
    <property type="project" value="TreeGrafter"/>
</dbReference>
<dbReference type="GO" id="GO:0004820">
    <property type="term" value="F:glycine-tRNA ligase activity"/>
    <property type="evidence" value="ECO:0007669"/>
    <property type="project" value="UniProtKB-UniRule"/>
</dbReference>
<dbReference type="InterPro" id="IPR015944">
    <property type="entry name" value="Gly-tRNA-synth_bsu"/>
</dbReference>
<sequence>MAQDFLVELGTEELPPTALRTLMNAFADGIAQGLQAAELEYGDLKAYAAPRRLAVAVSGLAEKQQDKQVEKLGPAVQAAFDKDGNPSKAAQGFARSNGVTVEQLSRKETDKGERLAFVSEQKGAATDSLLPGIVDKALAQLPIPKRMRWGARREEFVRPVHWLLMLFGNRVVDGEVLGLKAGNTTRGHRFHCNRELEIHSAQDYVQQLREPGYVVADFAERREMILEQVTAEAHNVNGEAVIDDDLLDEVTALVEWPVALTGRFEERFLEVPAEALISSMKEHQKYFHVVDGDGQLLPFFITVSNIESQDPAQVIHGNERVIRPRLSDAAFFFETDKKTSLEARREKLKQVIFQQKLGTVYDKTERLARLAPAIAKMIGADESQAERAAALCKSDLVTEMVFEFADMQGIAGYYYAENDGEPLNVAKAMYEQYMPKFAGDELPKSDIGTVIALADRLDTLVGIFGIGQPPSGSRDPFALRRASLGIIRLLVEKDLDLDLRALLELARDQYPRTALGEYNTVVDQTLTYVLERFRARYEDQGVPAEVFMAVAARNLSQPLDIDNRVQAVYAFSQLAEAQALAAANKRVSNILAKLEGPVPSNVDQSLLQEDAEKALYAAVEDARAQVAPIYAERRYTEGLAGLAGMRETVDSFFDHVMVMTDDEALRNNRLALLAQLRALFLEVADISLLAPAK</sequence>
<reference evidence="14" key="1">
    <citation type="submission" date="2016-01" db="EMBL/GenBank/DDBJ databases">
        <title>Complete genome sequence of Microbulbifer sp. CCB-MM1, a halophile isolated from Matang Mangrove Forest, Perak.</title>
        <authorList>
            <person name="Moh T.H."/>
            <person name="Dinesh B."/>
            <person name="Lau N.-S."/>
            <person name="Go F."/>
            <person name="Alexander Chong S.-C."/>
        </authorList>
    </citation>
    <scope>NUCLEOTIDE SEQUENCE [LARGE SCALE GENOMIC DNA]</scope>
    <source>
        <strain evidence="14">CCB-MM1</strain>
    </source>
</reference>
<evidence type="ECO:0000256" key="7">
    <source>
        <dbReference type="ARBA" id="ARBA00022840"/>
    </source>
</evidence>
<dbReference type="GO" id="GO:0006426">
    <property type="term" value="P:glycyl-tRNA aminoacylation"/>
    <property type="evidence" value="ECO:0007669"/>
    <property type="project" value="UniProtKB-UniRule"/>
</dbReference>
<comment type="similarity">
    <text evidence="2 11">Belongs to the class-II aminoacyl-tRNA synthetase family.</text>
</comment>
<dbReference type="PANTHER" id="PTHR30075:SF2">
    <property type="entry name" value="GLYCINE--TRNA LIGASE, CHLOROPLASTIC_MITOCHONDRIAL 2"/>
    <property type="match status" value="1"/>
</dbReference>
<dbReference type="Pfam" id="PF02092">
    <property type="entry name" value="tRNA_synt_2f"/>
    <property type="match status" value="1"/>
</dbReference>
<dbReference type="SUPFAM" id="SSF109604">
    <property type="entry name" value="HD-domain/PDEase-like"/>
    <property type="match status" value="1"/>
</dbReference>
<protein>
    <recommendedName>
        <fullName evidence="11">Glycine--tRNA ligase beta subunit</fullName>
        <ecNumber evidence="11">6.1.1.14</ecNumber>
    </recommendedName>
    <alternativeName>
        <fullName evidence="11">Glycyl-tRNA synthetase beta subunit</fullName>
        <shortName evidence="11">GlyRS</shortName>
    </alternativeName>
</protein>
<dbReference type="Proteomes" id="UP000095672">
    <property type="component" value="Chromosome"/>
</dbReference>
<accession>A0A1C9W5H1</accession>
<evidence type="ECO:0000256" key="1">
    <source>
        <dbReference type="ARBA" id="ARBA00004496"/>
    </source>
</evidence>
<dbReference type="PRINTS" id="PR01045">
    <property type="entry name" value="TRNASYNTHGB"/>
</dbReference>
<evidence type="ECO:0000256" key="3">
    <source>
        <dbReference type="ARBA" id="ARBA00011209"/>
    </source>
</evidence>
<proteinExistence type="inferred from homology"/>
<feature type="domain" description="DALR anticodon binding" evidence="12">
    <location>
        <begin position="582"/>
        <end position="679"/>
    </location>
</feature>
<dbReference type="NCBIfam" id="TIGR00211">
    <property type="entry name" value="glyS"/>
    <property type="match status" value="1"/>
</dbReference>
<comment type="catalytic activity">
    <reaction evidence="10 11">
        <text>tRNA(Gly) + glycine + ATP = glycyl-tRNA(Gly) + AMP + diphosphate</text>
        <dbReference type="Rhea" id="RHEA:16013"/>
        <dbReference type="Rhea" id="RHEA-COMP:9664"/>
        <dbReference type="Rhea" id="RHEA-COMP:9683"/>
        <dbReference type="ChEBI" id="CHEBI:30616"/>
        <dbReference type="ChEBI" id="CHEBI:33019"/>
        <dbReference type="ChEBI" id="CHEBI:57305"/>
        <dbReference type="ChEBI" id="CHEBI:78442"/>
        <dbReference type="ChEBI" id="CHEBI:78522"/>
        <dbReference type="ChEBI" id="CHEBI:456215"/>
        <dbReference type="EC" id="6.1.1.14"/>
    </reaction>
</comment>
<keyword evidence="7 11" id="KW-0067">ATP-binding</keyword>
<gene>
    <name evidence="11 13" type="primary">glyS</name>
    <name evidence="13" type="ORF">AUP74_00916</name>
</gene>
<dbReference type="STRING" id="1769779.AUP74_00916"/>
<dbReference type="KEGG" id="micc:AUP74_00916"/>
<evidence type="ECO:0000259" key="12">
    <source>
        <dbReference type="Pfam" id="PF05746"/>
    </source>
</evidence>
<evidence type="ECO:0000256" key="11">
    <source>
        <dbReference type="HAMAP-Rule" id="MF_00255"/>
    </source>
</evidence>
<dbReference type="PROSITE" id="PS50861">
    <property type="entry name" value="AA_TRNA_LIGASE_II_GLYAB"/>
    <property type="match status" value="1"/>
</dbReference>
<keyword evidence="5 11" id="KW-0436">Ligase</keyword>
<dbReference type="InterPro" id="IPR008909">
    <property type="entry name" value="DALR_anticod-bd"/>
</dbReference>
<evidence type="ECO:0000256" key="8">
    <source>
        <dbReference type="ARBA" id="ARBA00022917"/>
    </source>
</evidence>